<accession>A0A2T9XD23</accession>
<name>A0A2T9XD23_9CREN</name>
<reference evidence="1 2" key="1">
    <citation type="journal article" date="2015" name="Appl. Environ. Microbiol.">
        <title>Nanoarchaeota, Their Sulfolobales Host, and Nanoarchaeota Virus Distribution across Yellowstone National Park Hot Springs.</title>
        <authorList>
            <person name="Munson-McGee J.H."/>
            <person name="Field E.K."/>
            <person name="Bateson M."/>
            <person name="Rooney C."/>
            <person name="Stepanauskas R."/>
            <person name="Young M.J."/>
        </authorList>
    </citation>
    <scope>NUCLEOTIDE SEQUENCE [LARGE SCALE GENOMIC DNA]</scope>
    <source>
        <strain evidence="1">SCGC AC-742_N10</strain>
    </source>
</reference>
<protein>
    <submittedName>
        <fullName evidence="1">Uncharacterized protein</fullName>
    </submittedName>
</protein>
<proteinExistence type="predicted"/>
<organism evidence="1 2">
    <name type="scientific">Acidianus hospitalis</name>
    <dbReference type="NCBI Taxonomy" id="563177"/>
    <lineage>
        <taxon>Archaea</taxon>
        <taxon>Thermoproteota</taxon>
        <taxon>Thermoprotei</taxon>
        <taxon>Sulfolobales</taxon>
        <taxon>Sulfolobaceae</taxon>
        <taxon>Acidianus</taxon>
    </lineage>
</organism>
<dbReference type="Proteomes" id="UP000245638">
    <property type="component" value="Unassembled WGS sequence"/>
</dbReference>
<sequence>MDSGISITAEKLIELTVKKASLISVKEDEIVRAVGYSSKDMAERVIDKVSFWLSYEQNHLLYCKLCNKGPFTKRGLFLHLTRVHRMEIKAMLEDELKREIKALI</sequence>
<comment type="caution">
    <text evidence="1">The sequence shown here is derived from an EMBL/GenBank/DDBJ whole genome shotgun (WGS) entry which is preliminary data.</text>
</comment>
<dbReference type="OMA" id="SRYIIMR"/>
<gene>
    <name evidence="1" type="ORF">DDW13_00030</name>
</gene>
<dbReference type="AlphaFoldDB" id="A0A2T9XD23"/>
<dbReference type="EMBL" id="QEFD01000002">
    <property type="protein sequence ID" value="PVU77975.1"/>
    <property type="molecule type" value="Genomic_DNA"/>
</dbReference>
<evidence type="ECO:0000313" key="2">
    <source>
        <dbReference type="Proteomes" id="UP000245638"/>
    </source>
</evidence>
<dbReference type="RefSeq" id="WP_013776955.1">
    <property type="nucleotide sequence ID" value="NC_015518.1"/>
</dbReference>
<evidence type="ECO:0000313" key="1">
    <source>
        <dbReference type="EMBL" id="PVU77975.1"/>
    </source>
</evidence>